<dbReference type="EMBL" id="BAAFJT010000006">
    <property type="protein sequence ID" value="GAB0191533.1"/>
    <property type="molecule type" value="Genomic_DNA"/>
</dbReference>
<dbReference type="AlphaFoldDB" id="A0ABC9X1G9"/>
<evidence type="ECO:0000313" key="1">
    <source>
        <dbReference type="EMBL" id="GAB0191533.1"/>
    </source>
</evidence>
<name>A0ABC9X1G9_GRUJA</name>
<keyword evidence="2" id="KW-1185">Reference proteome</keyword>
<evidence type="ECO:0000313" key="2">
    <source>
        <dbReference type="Proteomes" id="UP001623348"/>
    </source>
</evidence>
<protein>
    <submittedName>
        <fullName evidence="1">Uncharacterized protein</fullName>
    </submittedName>
</protein>
<proteinExistence type="predicted"/>
<comment type="caution">
    <text evidence="1">The sequence shown here is derived from an EMBL/GenBank/DDBJ whole genome shotgun (WGS) entry which is preliminary data.</text>
</comment>
<dbReference type="Proteomes" id="UP001623348">
    <property type="component" value="Unassembled WGS sequence"/>
</dbReference>
<organism evidence="1 2">
    <name type="scientific">Grus japonensis</name>
    <name type="common">Japanese crane</name>
    <name type="synonym">Red-crowned crane</name>
    <dbReference type="NCBI Taxonomy" id="30415"/>
    <lineage>
        <taxon>Eukaryota</taxon>
        <taxon>Metazoa</taxon>
        <taxon>Chordata</taxon>
        <taxon>Craniata</taxon>
        <taxon>Vertebrata</taxon>
        <taxon>Euteleostomi</taxon>
        <taxon>Archelosauria</taxon>
        <taxon>Archosauria</taxon>
        <taxon>Dinosauria</taxon>
        <taxon>Saurischia</taxon>
        <taxon>Theropoda</taxon>
        <taxon>Coelurosauria</taxon>
        <taxon>Aves</taxon>
        <taxon>Neognathae</taxon>
        <taxon>Neoaves</taxon>
        <taxon>Gruiformes</taxon>
        <taxon>Gruidae</taxon>
        <taxon>Grus</taxon>
    </lineage>
</organism>
<reference evidence="1 2" key="1">
    <citation type="submission" date="2024-06" db="EMBL/GenBank/DDBJ databases">
        <title>The draft genome of Grus japonensis, version 3.</title>
        <authorList>
            <person name="Nabeshima K."/>
            <person name="Suzuki S."/>
            <person name="Onuma M."/>
        </authorList>
    </citation>
    <scope>NUCLEOTIDE SEQUENCE [LARGE SCALE GENOMIC DNA]</scope>
    <source>
        <strain evidence="1 2">451A</strain>
    </source>
</reference>
<sequence>MNIMYLDCDVVQNVTQQKKGKVGEKSGKIGQFKNKKRLGVTRNTVFGFGLPLCKEDIEKVDDLAEDLQEVKGLLCLTKDERLRGLGLFRLAKRELRGEAATLYD</sequence>
<gene>
    <name evidence="1" type="ORF">GRJ2_001618600</name>
</gene>
<accession>A0ABC9X1G9</accession>